<dbReference type="GeneID" id="20369675"/>
<feature type="region of interest" description="Disordered" evidence="1">
    <location>
        <begin position="16"/>
        <end position="50"/>
    </location>
</feature>
<evidence type="ECO:0000313" key="3">
    <source>
        <dbReference type="Proteomes" id="UP000007978"/>
    </source>
</evidence>
<evidence type="ECO:0000313" key="2">
    <source>
        <dbReference type="EMBL" id="EKJ68753.1"/>
    </source>
</evidence>
<dbReference type="AlphaFoldDB" id="K3V9R1"/>
<dbReference type="HOGENOM" id="CLU_1643787_0_0_1"/>
<gene>
    <name evidence="2" type="ORF">FPSE_11058</name>
</gene>
<accession>K3V9R1</accession>
<evidence type="ECO:0000256" key="1">
    <source>
        <dbReference type="SAM" id="MobiDB-lite"/>
    </source>
</evidence>
<feature type="compositionally biased region" description="Polar residues" evidence="1">
    <location>
        <begin position="39"/>
        <end position="50"/>
    </location>
</feature>
<protein>
    <submittedName>
        <fullName evidence="2">Uncharacterized protein</fullName>
    </submittedName>
</protein>
<organism evidence="2 3">
    <name type="scientific">Fusarium pseudograminearum (strain CS3096)</name>
    <name type="common">Wheat and barley crown-rot fungus</name>
    <dbReference type="NCBI Taxonomy" id="1028729"/>
    <lineage>
        <taxon>Eukaryota</taxon>
        <taxon>Fungi</taxon>
        <taxon>Dikarya</taxon>
        <taxon>Ascomycota</taxon>
        <taxon>Pezizomycotina</taxon>
        <taxon>Sordariomycetes</taxon>
        <taxon>Hypocreomycetidae</taxon>
        <taxon>Hypocreales</taxon>
        <taxon>Nectriaceae</taxon>
        <taxon>Fusarium</taxon>
    </lineage>
</organism>
<keyword evidence="3" id="KW-1185">Reference proteome</keyword>
<dbReference type="KEGG" id="fpu:FPSE_11058"/>
<proteinExistence type="predicted"/>
<reference evidence="2 3" key="1">
    <citation type="journal article" date="2012" name="PLoS Pathog.">
        <title>Comparative pathogenomics reveals horizontally acquired novel virulence genes in fungi infecting cereal hosts.</title>
        <authorList>
            <person name="Gardiner D.M."/>
            <person name="McDonald M.C."/>
            <person name="Covarelli L."/>
            <person name="Solomon P.S."/>
            <person name="Rusu A.G."/>
            <person name="Marshall M."/>
            <person name="Kazan K."/>
            <person name="Chakraborty S."/>
            <person name="McDonald B.A."/>
            <person name="Manners J.M."/>
        </authorList>
    </citation>
    <scope>NUCLEOTIDE SEQUENCE [LARGE SCALE GENOMIC DNA]</scope>
    <source>
        <strain evidence="2 3">CS3096</strain>
    </source>
</reference>
<dbReference type="RefSeq" id="XP_009262450.1">
    <property type="nucleotide sequence ID" value="XM_009264175.1"/>
</dbReference>
<dbReference type="Proteomes" id="UP000007978">
    <property type="component" value="Chromosome 2"/>
</dbReference>
<name>K3V9R1_FUSPC</name>
<sequence>MEALRLYLTFLSGAKEQDPTYSQPSPAGELNGISDDNNHQGITTPSQQLQQPDMTTYNFSAPKRSIYPAKQFDAASHNDCDPLRLGAKVRIEILGSKYILCKRKNQIKQQEPARIACEPANTATNQSDFQYHTCLANAIDHLPARLRNCVWALTDNTLCIH</sequence>
<dbReference type="EMBL" id="AFNW01000388">
    <property type="protein sequence ID" value="EKJ68753.1"/>
    <property type="molecule type" value="Genomic_DNA"/>
</dbReference>
<comment type="caution">
    <text evidence="2">The sequence shown here is derived from an EMBL/GenBank/DDBJ whole genome shotgun (WGS) entry which is preliminary data.</text>
</comment>